<protein>
    <submittedName>
        <fullName evidence="1">Uncharacterized protein</fullName>
    </submittedName>
</protein>
<comment type="caution">
    <text evidence="1">The sequence shown here is derived from an EMBL/GenBank/DDBJ whole genome shotgun (WGS) entry which is preliminary data.</text>
</comment>
<accession>A0ABV2PJA0</accession>
<sequence>MKLQLPHRMVELNLDLPMEERVQTIRFMLENEKVIYQGEEIPLELYFSITSHTHQTLILLDMIGYYITKGYFTKAELLLEEENLKFIKETKRRNLRRREITKLLRNQSAQHQLQDNYVLSHHKQKEIKKGSIRHNTFSNTSYLEAIAFGIEEVEEEHG</sequence>
<dbReference type="RefSeq" id="WP_107951027.1">
    <property type="nucleotide sequence ID" value="NZ_CP073713.1"/>
</dbReference>
<keyword evidence="2" id="KW-1185">Reference proteome</keyword>
<name>A0ABV2PJA0_9BACI</name>
<evidence type="ECO:0000313" key="1">
    <source>
        <dbReference type="EMBL" id="MET4561028.1"/>
    </source>
</evidence>
<dbReference type="Proteomes" id="UP001549363">
    <property type="component" value="Unassembled WGS sequence"/>
</dbReference>
<evidence type="ECO:0000313" key="2">
    <source>
        <dbReference type="Proteomes" id="UP001549363"/>
    </source>
</evidence>
<organism evidence="1 2">
    <name type="scientific">Lysinibacillus parviboronicapiens</name>
    <dbReference type="NCBI Taxonomy" id="436516"/>
    <lineage>
        <taxon>Bacteria</taxon>
        <taxon>Bacillati</taxon>
        <taxon>Bacillota</taxon>
        <taxon>Bacilli</taxon>
        <taxon>Bacillales</taxon>
        <taxon>Bacillaceae</taxon>
        <taxon>Lysinibacillus</taxon>
    </lineage>
</organism>
<gene>
    <name evidence="1" type="ORF">ABIA69_002173</name>
</gene>
<reference evidence="1 2" key="1">
    <citation type="submission" date="2024-06" db="EMBL/GenBank/DDBJ databases">
        <title>Sorghum-associated microbial communities from plants grown in Nebraska, USA.</title>
        <authorList>
            <person name="Schachtman D."/>
        </authorList>
    </citation>
    <scope>NUCLEOTIDE SEQUENCE [LARGE SCALE GENOMIC DNA]</scope>
    <source>
        <strain evidence="1 2">736</strain>
    </source>
</reference>
<dbReference type="EMBL" id="JBEPSB010000008">
    <property type="protein sequence ID" value="MET4561028.1"/>
    <property type="molecule type" value="Genomic_DNA"/>
</dbReference>
<proteinExistence type="predicted"/>